<name>A0A7J9K7U9_9ROSI</name>
<reference evidence="1 2" key="1">
    <citation type="journal article" date="2019" name="Genome Biol. Evol.">
        <title>Insights into the evolution of the New World diploid cottons (Gossypium, subgenus Houzingenia) based on genome sequencing.</title>
        <authorList>
            <person name="Grover C.E."/>
            <person name="Arick M.A. 2nd"/>
            <person name="Thrash A."/>
            <person name="Conover J.L."/>
            <person name="Sanders W.S."/>
            <person name="Peterson D.G."/>
            <person name="Frelichowski J.E."/>
            <person name="Scheffler J.A."/>
            <person name="Scheffler B.E."/>
            <person name="Wendel J.F."/>
        </authorList>
    </citation>
    <scope>NUCLEOTIDE SEQUENCE [LARGE SCALE GENOMIC DNA]</scope>
    <source>
        <strain evidence="1">6</strain>
        <tissue evidence="1">Leaf</tissue>
    </source>
</reference>
<dbReference type="Proteomes" id="UP000593575">
    <property type="component" value="Unassembled WGS sequence"/>
</dbReference>
<accession>A0A7J9K7U9</accession>
<sequence>GAYSYDFDRLSIEYEPFVVVIIVNHESFFLDSMVAVLLDAKLMQ</sequence>
<organism evidence="1 2">
    <name type="scientific">Gossypium armourianum</name>
    <dbReference type="NCBI Taxonomy" id="34283"/>
    <lineage>
        <taxon>Eukaryota</taxon>
        <taxon>Viridiplantae</taxon>
        <taxon>Streptophyta</taxon>
        <taxon>Embryophyta</taxon>
        <taxon>Tracheophyta</taxon>
        <taxon>Spermatophyta</taxon>
        <taxon>Magnoliopsida</taxon>
        <taxon>eudicotyledons</taxon>
        <taxon>Gunneridae</taxon>
        <taxon>Pentapetalae</taxon>
        <taxon>rosids</taxon>
        <taxon>malvids</taxon>
        <taxon>Malvales</taxon>
        <taxon>Malvaceae</taxon>
        <taxon>Malvoideae</taxon>
        <taxon>Gossypium</taxon>
    </lineage>
</organism>
<comment type="caution">
    <text evidence="1">The sequence shown here is derived from an EMBL/GenBank/DDBJ whole genome shotgun (WGS) entry which is preliminary data.</text>
</comment>
<protein>
    <submittedName>
        <fullName evidence="1">Uncharacterized protein</fullName>
    </submittedName>
</protein>
<gene>
    <name evidence="1" type="ORF">Goarm_002357</name>
</gene>
<dbReference type="AlphaFoldDB" id="A0A7J9K7U9"/>
<proteinExistence type="predicted"/>
<evidence type="ECO:0000313" key="1">
    <source>
        <dbReference type="EMBL" id="MBA0842537.1"/>
    </source>
</evidence>
<feature type="non-terminal residue" evidence="1">
    <location>
        <position position="1"/>
    </location>
</feature>
<dbReference type="EMBL" id="JABFAE010000012">
    <property type="protein sequence ID" value="MBA0842537.1"/>
    <property type="molecule type" value="Genomic_DNA"/>
</dbReference>
<keyword evidence="2" id="KW-1185">Reference proteome</keyword>
<evidence type="ECO:0000313" key="2">
    <source>
        <dbReference type="Proteomes" id="UP000593575"/>
    </source>
</evidence>